<dbReference type="RefSeq" id="WP_345866193.1">
    <property type="nucleotide sequence ID" value="NZ_JBDIMF010000008.1"/>
</dbReference>
<name>A0ABU9XWM3_9SPHN</name>
<evidence type="ECO:0000256" key="1">
    <source>
        <dbReference type="SAM" id="Phobius"/>
    </source>
</evidence>
<proteinExistence type="predicted"/>
<evidence type="ECO:0000313" key="3">
    <source>
        <dbReference type="Proteomes" id="UP001404104"/>
    </source>
</evidence>
<dbReference type="EMBL" id="JBDIMF010000008">
    <property type="protein sequence ID" value="MEN2787949.1"/>
    <property type="molecule type" value="Genomic_DNA"/>
</dbReference>
<gene>
    <name evidence="2" type="ORF">ABC969_16165</name>
</gene>
<keyword evidence="1" id="KW-0812">Transmembrane</keyword>
<protein>
    <submittedName>
        <fullName evidence="2">Uncharacterized protein</fullName>
    </submittedName>
</protein>
<accession>A0ABU9XWM3</accession>
<organism evidence="2 3">
    <name type="scientific">Sphingomonas qilianensis</name>
    <dbReference type="NCBI Taxonomy" id="1736690"/>
    <lineage>
        <taxon>Bacteria</taxon>
        <taxon>Pseudomonadati</taxon>
        <taxon>Pseudomonadota</taxon>
        <taxon>Alphaproteobacteria</taxon>
        <taxon>Sphingomonadales</taxon>
        <taxon>Sphingomonadaceae</taxon>
        <taxon>Sphingomonas</taxon>
    </lineage>
</organism>
<sequence length="199" mass="21501">MKQTRAWGILIALTAMLAAASAYQPYYITDKGNTFFAGFVTWELLSFLGVIVTITLASAASLHLELNKLQEATRESFGEARAAVRMCAYSLLILFAIAFVVVMVKPTVEGPHWNAALNSVAVLIVIFNLAILADLTMAVFCIPALEKPMTNLKKARDEGKLEEFIAEREASPQPSDGDEAAFNRALSSMAGKSKEAPAA</sequence>
<reference evidence="2 3" key="1">
    <citation type="submission" date="2024-05" db="EMBL/GenBank/DDBJ databases">
        <authorList>
            <person name="Liu Q."/>
            <person name="Xin Y.-H."/>
        </authorList>
    </citation>
    <scope>NUCLEOTIDE SEQUENCE [LARGE SCALE GENOMIC DNA]</scope>
    <source>
        <strain evidence="2 3">CGMCC 1.15349</strain>
    </source>
</reference>
<keyword evidence="3" id="KW-1185">Reference proteome</keyword>
<keyword evidence="1" id="KW-0472">Membrane</keyword>
<keyword evidence="1" id="KW-1133">Transmembrane helix</keyword>
<comment type="caution">
    <text evidence="2">The sequence shown here is derived from an EMBL/GenBank/DDBJ whole genome shotgun (WGS) entry which is preliminary data.</text>
</comment>
<feature type="transmembrane region" description="Helical" evidence="1">
    <location>
        <begin position="87"/>
        <end position="108"/>
    </location>
</feature>
<feature type="transmembrane region" description="Helical" evidence="1">
    <location>
        <begin position="46"/>
        <end position="66"/>
    </location>
</feature>
<evidence type="ECO:0000313" key="2">
    <source>
        <dbReference type="EMBL" id="MEN2787949.1"/>
    </source>
</evidence>
<feature type="transmembrane region" description="Helical" evidence="1">
    <location>
        <begin position="120"/>
        <end position="145"/>
    </location>
</feature>
<dbReference type="Proteomes" id="UP001404104">
    <property type="component" value="Unassembled WGS sequence"/>
</dbReference>